<comment type="caution">
    <text evidence="1">The sequence shown here is derived from an EMBL/GenBank/DDBJ whole genome shotgun (WGS) entry which is preliminary data.</text>
</comment>
<dbReference type="EMBL" id="BMAW01132781">
    <property type="protein sequence ID" value="GFU44819.1"/>
    <property type="molecule type" value="Genomic_DNA"/>
</dbReference>
<gene>
    <name evidence="1" type="ORF">NPIL_276471</name>
</gene>
<reference evidence="1" key="1">
    <citation type="submission" date="2020-08" db="EMBL/GenBank/DDBJ databases">
        <title>Multicomponent nature underlies the extraordinary mechanical properties of spider dragline silk.</title>
        <authorList>
            <person name="Kono N."/>
            <person name="Nakamura H."/>
            <person name="Mori M."/>
            <person name="Yoshida Y."/>
            <person name="Ohtoshi R."/>
            <person name="Malay A.D."/>
            <person name="Moran D.A.P."/>
            <person name="Tomita M."/>
            <person name="Numata K."/>
            <person name="Arakawa K."/>
        </authorList>
    </citation>
    <scope>NUCLEOTIDE SEQUENCE</scope>
</reference>
<sequence length="114" mass="12761">MTSRWRGFMRSPACPDEQLDQVLTQLRGSPLFKFPLSERELDTISKSHIPLPSLSDEKMASFFYLSIYPSHTPVRSNVDNSAMGVAIVENDVNVVVLDPEVAVVAPERPKKIDC</sequence>
<keyword evidence="2" id="KW-1185">Reference proteome</keyword>
<name>A0A8X6QUZ3_NEPPI</name>
<dbReference type="AlphaFoldDB" id="A0A8X6QUZ3"/>
<protein>
    <submittedName>
        <fullName evidence="1">Uncharacterized protein</fullName>
    </submittedName>
</protein>
<evidence type="ECO:0000313" key="1">
    <source>
        <dbReference type="EMBL" id="GFU44819.1"/>
    </source>
</evidence>
<accession>A0A8X6QUZ3</accession>
<evidence type="ECO:0000313" key="2">
    <source>
        <dbReference type="Proteomes" id="UP000887013"/>
    </source>
</evidence>
<proteinExistence type="predicted"/>
<organism evidence="1 2">
    <name type="scientific">Nephila pilipes</name>
    <name type="common">Giant wood spider</name>
    <name type="synonym">Nephila maculata</name>
    <dbReference type="NCBI Taxonomy" id="299642"/>
    <lineage>
        <taxon>Eukaryota</taxon>
        <taxon>Metazoa</taxon>
        <taxon>Ecdysozoa</taxon>
        <taxon>Arthropoda</taxon>
        <taxon>Chelicerata</taxon>
        <taxon>Arachnida</taxon>
        <taxon>Araneae</taxon>
        <taxon>Araneomorphae</taxon>
        <taxon>Entelegynae</taxon>
        <taxon>Araneoidea</taxon>
        <taxon>Nephilidae</taxon>
        <taxon>Nephila</taxon>
    </lineage>
</organism>
<dbReference type="Proteomes" id="UP000887013">
    <property type="component" value="Unassembled WGS sequence"/>
</dbReference>